<dbReference type="InterPro" id="IPR040453">
    <property type="entry name" value="Mnd1_HTH"/>
</dbReference>
<dbReference type="EMBL" id="KN824281">
    <property type="protein sequence ID" value="KIM31614.1"/>
    <property type="molecule type" value="Genomic_DNA"/>
</dbReference>
<keyword evidence="3" id="KW-1185">Reference proteome</keyword>
<evidence type="ECO:0000313" key="3">
    <source>
        <dbReference type="Proteomes" id="UP000054097"/>
    </source>
</evidence>
<dbReference type="Pfam" id="PF03962">
    <property type="entry name" value="Mnd1"/>
    <property type="match status" value="1"/>
</dbReference>
<evidence type="ECO:0000313" key="2">
    <source>
        <dbReference type="EMBL" id="KIM31614.1"/>
    </source>
</evidence>
<feature type="domain" description="Mnd1 HTH" evidence="1">
    <location>
        <begin position="10"/>
        <end position="66"/>
    </location>
</feature>
<gene>
    <name evidence="2" type="ORF">M408DRAFT_235655</name>
</gene>
<dbReference type="HOGENOM" id="CLU_1620083_0_0_1"/>
<proteinExistence type="predicted"/>
<protein>
    <recommendedName>
        <fullName evidence="1">Mnd1 HTH domain-containing protein</fullName>
    </recommendedName>
</protein>
<reference evidence="3" key="2">
    <citation type="submission" date="2015-01" db="EMBL/GenBank/DDBJ databases">
        <title>Evolutionary Origins and Diversification of the Mycorrhizal Mutualists.</title>
        <authorList>
            <consortium name="DOE Joint Genome Institute"/>
            <consortium name="Mycorrhizal Genomics Consortium"/>
            <person name="Kohler A."/>
            <person name="Kuo A."/>
            <person name="Nagy L.G."/>
            <person name="Floudas D."/>
            <person name="Copeland A."/>
            <person name="Barry K.W."/>
            <person name="Cichocki N."/>
            <person name="Veneault-Fourrey C."/>
            <person name="LaButti K."/>
            <person name="Lindquist E.A."/>
            <person name="Lipzen A."/>
            <person name="Lundell T."/>
            <person name="Morin E."/>
            <person name="Murat C."/>
            <person name="Riley R."/>
            <person name="Ohm R."/>
            <person name="Sun H."/>
            <person name="Tunlid A."/>
            <person name="Henrissat B."/>
            <person name="Grigoriev I.V."/>
            <person name="Hibbett D.S."/>
            <person name="Martin F."/>
        </authorList>
    </citation>
    <scope>NUCLEOTIDE SEQUENCE [LARGE SCALE GENOMIC DNA]</scope>
    <source>
        <strain evidence="3">MAFF 305830</strain>
    </source>
</reference>
<organism evidence="2 3">
    <name type="scientific">Serendipita vermifera MAFF 305830</name>
    <dbReference type="NCBI Taxonomy" id="933852"/>
    <lineage>
        <taxon>Eukaryota</taxon>
        <taxon>Fungi</taxon>
        <taxon>Dikarya</taxon>
        <taxon>Basidiomycota</taxon>
        <taxon>Agaricomycotina</taxon>
        <taxon>Agaricomycetes</taxon>
        <taxon>Sebacinales</taxon>
        <taxon>Serendipitaceae</taxon>
        <taxon>Serendipita</taxon>
    </lineage>
</organism>
<dbReference type="AlphaFoldDB" id="A0A0C3BHP8"/>
<reference evidence="2 3" key="1">
    <citation type="submission" date="2014-04" db="EMBL/GenBank/DDBJ databases">
        <authorList>
            <consortium name="DOE Joint Genome Institute"/>
            <person name="Kuo A."/>
            <person name="Zuccaro A."/>
            <person name="Kohler A."/>
            <person name="Nagy L.G."/>
            <person name="Floudas D."/>
            <person name="Copeland A."/>
            <person name="Barry K.W."/>
            <person name="Cichocki N."/>
            <person name="Veneault-Fourrey C."/>
            <person name="LaButti K."/>
            <person name="Lindquist E.A."/>
            <person name="Lipzen A."/>
            <person name="Lundell T."/>
            <person name="Morin E."/>
            <person name="Murat C."/>
            <person name="Sun H."/>
            <person name="Tunlid A."/>
            <person name="Henrissat B."/>
            <person name="Grigoriev I.V."/>
            <person name="Hibbett D.S."/>
            <person name="Martin F."/>
            <person name="Nordberg H.P."/>
            <person name="Cantor M.N."/>
            <person name="Hua S.X."/>
        </authorList>
    </citation>
    <scope>NUCLEOTIDE SEQUENCE [LARGE SCALE GENOMIC DNA]</scope>
    <source>
        <strain evidence="2 3">MAFF 305830</strain>
    </source>
</reference>
<evidence type="ECO:0000259" key="1">
    <source>
        <dbReference type="Pfam" id="PF03962"/>
    </source>
</evidence>
<name>A0A0C3BHP8_SERVB</name>
<accession>A0A0C3BHP8</accession>
<dbReference type="Proteomes" id="UP000054097">
    <property type="component" value="Unassembled WGS sequence"/>
</dbReference>
<sequence>MLLNSEECQVLKAFLKENTFMQNKDIKDLPGVAGMQSVKLKRALASLVTKGLLQTHNFGNGTCYWSPVTLILDEETTCKGESEEICQRQSEIGLCDDKTNLEAEIEELRVVQQQYVASDKSQIRRETDIQWSQNLSHASEYADALYGLGEDDENAEYESICDGM</sequence>